<accession>A0A7M5UUF8</accession>
<dbReference type="GO" id="GO:0042805">
    <property type="term" value="F:actinin binding"/>
    <property type="evidence" value="ECO:0007669"/>
    <property type="project" value="TreeGrafter"/>
</dbReference>
<feature type="domain" description="LIM zinc-binding" evidence="8">
    <location>
        <begin position="7"/>
        <end position="70"/>
    </location>
</feature>
<dbReference type="GO" id="GO:0005634">
    <property type="term" value="C:nucleus"/>
    <property type="evidence" value="ECO:0007669"/>
    <property type="project" value="UniProtKB-SubCell"/>
</dbReference>
<dbReference type="SMART" id="SM00132">
    <property type="entry name" value="LIM"/>
    <property type="match status" value="2"/>
</dbReference>
<dbReference type="CDD" id="cd09326">
    <property type="entry name" value="LIM_CRP_like"/>
    <property type="match status" value="2"/>
</dbReference>
<dbReference type="FunFam" id="2.10.110.10:FF:000001">
    <property type="entry name" value="Cysteine and glycine-rich protein 1"/>
    <property type="match status" value="2"/>
</dbReference>
<feature type="domain" description="LIM zinc-binding" evidence="8">
    <location>
        <begin position="109"/>
        <end position="169"/>
    </location>
</feature>
<evidence type="ECO:0000313" key="9">
    <source>
        <dbReference type="EnsemblMetazoa" id="CLYHEMP006018.1"/>
    </source>
</evidence>
<dbReference type="GO" id="GO:0045214">
    <property type="term" value="P:sarcomere organization"/>
    <property type="evidence" value="ECO:0007669"/>
    <property type="project" value="TreeGrafter"/>
</dbReference>
<dbReference type="PANTHER" id="PTHR24215:SF35">
    <property type="entry name" value="MUSCLE LIM PROTEIN MLP84B"/>
    <property type="match status" value="1"/>
</dbReference>
<dbReference type="PANTHER" id="PTHR24215">
    <property type="entry name" value="RHO-GTPASE-ACTIVATING PROTEIN LRG1"/>
    <property type="match status" value="1"/>
</dbReference>
<protein>
    <recommendedName>
        <fullName evidence="8">LIM zinc-binding domain-containing protein</fullName>
    </recommendedName>
</protein>
<dbReference type="Proteomes" id="UP000594262">
    <property type="component" value="Unplaced"/>
</dbReference>
<evidence type="ECO:0000256" key="2">
    <source>
        <dbReference type="ARBA" id="ARBA00022723"/>
    </source>
</evidence>
<dbReference type="OrthoDB" id="8062037at2759"/>
<dbReference type="GO" id="GO:0046872">
    <property type="term" value="F:metal ion binding"/>
    <property type="evidence" value="ECO:0007669"/>
    <property type="project" value="UniProtKB-KW"/>
</dbReference>
<dbReference type="EnsemblMetazoa" id="CLYHEMT006018.1">
    <property type="protein sequence ID" value="CLYHEMP006018.1"/>
    <property type="gene ID" value="CLYHEMG006018"/>
</dbReference>
<keyword evidence="10" id="KW-1185">Reference proteome</keyword>
<sequence length="188" mass="20149">MSSLNNDVCGRCGKRVYHAEAKVGAQRSWHKVGCFTCNVCKCSLTSVTLAENNEENEIYCKSCYGRYHGPKGYGYGAGAGSLSMTGSDKSYVKYSGCLTAAGKTYMGGNRCPRCSGSVYHAEEVLGAGLSWHKGCFNCKICNKKLDSTNCQENDMEIYCKPCYGKHFGPKGYGFGGGAGALTNTGAYD</sequence>
<keyword evidence="2 7" id="KW-0479">Metal-binding</keyword>
<evidence type="ECO:0000256" key="6">
    <source>
        <dbReference type="ARBA" id="ARBA00023242"/>
    </source>
</evidence>
<dbReference type="PROSITE" id="PS00478">
    <property type="entry name" value="LIM_DOMAIN_1"/>
    <property type="match status" value="1"/>
</dbReference>
<evidence type="ECO:0000313" key="10">
    <source>
        <dbReference type="Proteomes" id="UP000594262"/>
    </source>
</evidence>
<comment type="subcellular location">
    <subcellularLocation>
        <location evidence="1">Nucleus</location>
    </subcellularLocation>
</comment>
<evidence type="ECO:0000256" key="3">
    <source>
        <dbReference type="ARBA" id="ARBA00022737"/>
    </source>
</evidence>
<keyword evidence="3" id="KW-0677">Repeat</keyword>
<proteinExistence type="predicted"/>
<name>A0A7M5UUF8_9CNID</name>
<dbReference type="GeneID" id="136820718"/>
<evidence type="ECO:0000256" key="1">
    <source>
        <dbReference type="ARBA" id="ARBA00004123"/>
    </source>
</evidence>
<evidence type="ECO:0000256" key="7">
    <source>
        <dbReference type="PROSITE-ProRule" id="PRU00125"/>
    </source>
</evidence>
<dbReference type="AlphaFoldDB" id="A0A7M5UUF8"/>
<keyword evidence="5 7" id="KW-0440">LIM domain</keyword>
<evidence type="ECO:0000256" key="5">
    <source>
        <dbReference type="ARBA" id="ARBA00023038"/>
    </source>
</evidence>
<keyword evidence="6" id="KW-0539">Nucleus</keyword>
<dbReference type="SUPFAM" id="SSF57716">
    <property type="entry name" value="Glucocorticoid receptor-like (DNA-binding domain)"/>
    <property type="match status" value="4"/>
</dbReference>
<evidence type="ECO:0000256" key="4">
    <source>
        <dbReference type="ARBA" id="ARBA00022833"/>
    </source>
</evidence>
<dbReference type="Pfam" id="PF00412">
    <property type="entry name" value="LIM"/>
    <property type="match status" value="2"/>
</dbReference>
<dbReference type="PROSITE" id="PS50023">
    <property type="entry name" value="LIM_DOMAIN_2"/>
    <property type="match status" value="2"/>
</dbReference>
<dbReference type="InterPro" id="IPR001781">
    <property type="entry name" value="Znf_LIM"/>
</dbReference>
<dbReference type="RefSeq" id="XP_066933037.1">
    <property type="nucleotide sequence ID" value="XM_067076936.1"/>
</dbReference>
<dbReference type="Gene3D" id="2.10.110.10">
    <property type="entry name" value="Cysteine Rich Protein"/>
    <property type="match status" value="2"/>
</dbReference>
<evidence type="ECO:0000259" key="8">
    <source>
        <dbReference type="PROSITE" id="PS50023"/>
    </source>
</evidence>
<dbReference type="GO" id="GO:0008307">
    <property type="term" value="F:structural constituent of muscle"/>
    <property type="evidence" value="ECO:0007669"/>
    <property type="project" value="TreeGrafter"/>
</dbReference>
<dbReference type="GO" id="GO:0030018">
    <property type="term" value="C:Z disc"/>
    <property type="evidence" value="ECO:0007669"/>
    <property type="project" value="TreeGrafter"/>
</dbReference>
<organism evidence="9 10">
    <name type="scientific">Clytia hemisphaerica</name>
    <dbReference type="NCBI Taxonomy" id="252671"/>
    <lineage>
        <taxon>Eukaryota</taxon>
        <taxon>Metazoa</taxon>
        <taxon>Cnidaria</taxon>
        <taxon>Hydrozoa</taxon>
        <taxon>Hydroidolina</taxon>
        <taxon>Leptothecata</taxon>
        <taxon>Obeliida</taxon>
        <taxon>Clytiidae</taxon>
        <taxon>Clytia</taxon>
    </lineage>
</organism>
<dbReference type="GO" id="GO:0060537">
    <property type="term" value="P:muscle tissue development"/>
    <property type="evidence" value="ECO:0007669"/>
    <property type="project" value="TreeGrafter"/>
</dbReference>
<keyword evidence="4 7" id="KW-0862">Zinc</keyword>
<reference evidence="9" key="1">
    <citation type="submission" date="2021-01" db="UniProtKB">
        <authorList>
            <consortium name="EnsemblMetazoa"/>
        </authorList>
    </citation>
    <scope>IDENTIFICATION</scope>
</reference>